<dbReference type="InterPro" id="IPR002347">
    <property type="entry name" value="SDR_fam"/>
</dbReference>
<keyword evidence="6" id="KW-1185">Reference proteome</keyword>
<evidence type="ECO:0000313" key="5">
    <source>
        <dbReference type="EMBL" id="PXW79271.1"/>
    </source>
</evidence>
<dbReference type="PRINTS" id="PR00081">
    <property type="entry name" value="GDHRDH"/>
</dbReference>
<name>A0A2V3VEK8_9SPHN</name>
<comment type="caution">
    <text evidence="5">The sequence shown here is derived from an EMBL/GenBank/DDBJ whole genome shotgun (WGS) entry which is preliminary data.</text>
</comment>
<accession>A0A2V3VEK8</accession>
<dbReference type="Gene3D" id="3.40.50.720">
    <property type="entry name" value="NAD(P)-binding Rossmann-like Domain"/>
    <property type="match status" value="1"/>
</dbReference>
<dbReference type="PANTHER" id="PTHR43391">
    <property type="entry name" value="RETINOL DEHYDROGENASE-RELATED"/>
    <property type="match status" value="1"/>
</dbReference>
<evidence type="ECO:0000256" key="2">
    <source>
        <dbReference type="ARBA" id="ARBA00023002"/>
    </source>
</evidence>
<dbReference type="PANTHER" id="PTHR43391:SF82">
    <property type="entry name" value="OXIDOREDUCTASE SADH-RELATED"/>
    <property type="match status" value="1"/>
</dbReference>
<gene>
    <name evidence="5" type="ORF">C7451_101336</name>
</gene>
<organism evidence="5 6">
    <name type="scientific">Blastomonas natatoria</name>
    <dbReference type="NCBI Taxonomy" id="34015"/>
    <lineage>
        <taxon>Bacteria</taxon>
        <taxon>Pseudomonadati</taxon>
        <taxon>Pseudomonadota</taxon>
        <taxon>Alphaproteobacteria</taxon>
        <taxon>Sphingomonadales</taxon>
        <taxon>Sphingomonadaceae</taxon>
        <taxon>Blastomonas</taxon>
    </lineage>
</organism>
<protein>
    <submittedName>
        <fullName evidence="5">NADP-dependent 3-hydroxy acid dehydrogenase YdfG</fullName>
    </submittedName>
</protein>
<dbReference type="GO" id="GO:0016491">
    <property type="term" value="F:oxidoreductase activity"/>
    <property type="evidence" value="ECO:0007669"/>
    <property type="project" value="UniProtKB-KW"/>
</dbReference>
<dbReference type="Pfam" id="PF00106">
    <property type="entry name" value="adh_short"/>
    <property type="match status" value="1"/>
</dbReference>
<evidence type="ECO:0000313" key="6">
    <source>
        <dbReference type="Proteomes" id="UP000248014"/>
    </source>
</evidence>
<dbReference type="RefSeq" id="WP_110297224.1">
    <property type="nucleotide sequence ID" value="NZ_QJJM01000001.1"/>
</dbReference>
<dbReference type="AlphaFoldDB" id="A0A2V3VEK8"/>
<proteinExistence type="inferred from homology"/>
<dbReference type="Proteomes" id="UP000248014">
    <property type="component" value="Unassembled WGS sequence"/>
</dbReference>
<comment type="similarity">
    <text evidence="1 3">Belongs to the short-chain dehydrogenases/reductases (SDR) family.</text>
</comment>
<sequence>MTETKYIFITGGASGIGREVARYFAQRGWFVGLADVNRKGMEETAAMLPPGMSSIHPLDVRSREQWTTALEAFAEKSSGKLHVLFNNAGVGIGGPLENHSEDDIEKLVDINFKGVVYGAHIGHKYLKATPGSCLLNTSSASGIYGSAGLSVYSATKFAVRGLTEALDIEWSLDNIRVRALLPSFIDTPLLEGTPANSNQSIGASVTAAGLEIAPVSLVAEAAWNAVHDPKHVHSYVGPTAKRLAFAAKWMPGSIRKRGGLMVRESRGQ</sequence>
<keyword evidence="2" id="KW-0560">Oxidoreductase</keyword>
<dbReference type="OrthoDB" id="9793825at2"/>
<reference evidence="5 6" key="1">
    <citation type="submission" date="2018-05" db="EMBL/GenBank/DDBJ databases">
        <title>Genomic Encyclopedia of Type Strains, Phase IV (KMG-IV): sequencing the most valuable type-strain genomes for metagenomic binning, comparative biology and taxonomic classification.</title>
        <authorList>
            <person name="Goeker M."/>
        </authorList>
    </citation>
    <scope>NUCLEOTIDE SEQUENCE [LARGE SCALE GENOMIC DNA]</scope>
    <source>
        <strain evidence="5 6">DSM 3183</strain>
    </source>
</reference>
<dbReference type="InterPro" id="IPR057326">
    <property type="entry name" value="KR_dom"/>
</dbReference>
<dbReference type="EMBL" id="QJJM01000001">
    <property type="protein sequence ID" value="PXW79271.1"/>
    <property type="molecule type" value="Genomic_DNA"/>
</dbReference>
<evidence type="ECO:0000256" key="3">
    <source>
        <dbReference type="RuleBase" id="RU000363"/>
    </source>
</evidence>
<dbReference type="InterPro" id="IPR036291">
    <property type="entry name" value="NAD(P)-bd_dom_sf"/>
</dbReference>
<dbReference type="SMART" id="SM00822">
    <property type="entry name" value="PKS_KR"/>
    <property type="match status" value="1"/>
</dbReference>
<dbReference type="NCBIfam" id="NF006123">
    <property type="entry name" value="PRK08267.1"/>
    <property type="match status" value="1"/>
</dbReference>
<evidence type="ECO:0000256" key="1">
    <source>
        <dbReference type="ARBA" id="ARBA00006484"/>
    </source>
</evidence>
<feature type="domain" description="Ketoreductase" evidence="4">
    <location>
        <begin position="5"/>
        <end position="178"/>
    </location>
</feature>
<dbReference type="PRINTS" id="PR00080">
    <property type="entry name" value="SDRFAMILY"/>
</dbReference>
<evidence type="ECO:0000259" key="4">
    <source>
        <dbReference type="SMART" id="SM00822"/>
    </source>
</evidence>
<dbReference type="SUPFAM" id="SSF51735">
    <property type="entry name" value="NAD(P)-binding Rossmann-fold domains"/>
    <property type="match status" value="1"/>
</dbReference>